<accession>A0A2Z7BIC0</accession>
<keyword evidence="3" id="KW-1185">Reference proteome</keyword>
<proteinExistence type="predicted"/>
<name>A0A2Z7BIC0_9LAMI</name>
<evidence type="ECO:0000313" key="3">
    <source>
        <dbReference type="Proteomes" id="UP000250235"/>
    </source>
</evidence>
<organism evidence="2 3">
    <name type="scientific">Dorcoceras hygrometricum</name>
    <dbReference type="NCBI Taxonomy" id="472368"/>
    <lineage>
        <taxon>Eukaryota</taxon>
        <taxon>Viridiplantae</taxon>
        <taxon>Streptophyta</taxon>
        <taxon>Embryophyta</taxon>
        <taxon>Tracheophyta</taxon>
        <taxon>Spermatophyta</taxon>
        <taxon>Magnoliopsida</taxon>
        <taxon>eudicotyledons</taxon>
        <taxon>Gunneridae</taxon>
        <taxon>Pentapetalae</taxon>
        <taxon>asterids</taxon>
        <taxon>lamiids</taxon>
        <taxon>Lamiales</taxon>
        <taxon>Gesneriaceae</taxon>
        <taxon>Didymocarpoideae</taxon>
        <taxon>Trichosporeae</taxon>
        <taxon>Loxocarpinae</taxon>
        <taxon>Dorcoceras</taxon>
    </lineage>
</organism>
<sequence>MDKEGMVAMFEALISSGLSRFLGCSSAIFETALVEFFHNASVRDGVVVSTIQGKPVAISEELFASTFALPLEGLCDLHEVPQDLILEARSAFSYDGKLVSTSCKKRELVFEFRLLNDILAKSVTGLCDLHEVPQDLILEARSAFSYDGKLVSTSCKKRELVFEFRLLNDILAKSVTVKARSFDAVTHERFLMMTAIYGGIPVNWIKILFKVLKDMVTPGSKQDRGIPSSEYSYGEAKYIAINKNIVVEDVEDEPVVKKQAEKKKAVSKKRSAHTIESPVVKRKRTTGKAIPAATDLALLPADSDDDVVEKELDVVDVGEQQREASTADDVDKIIEMILTETEQMETDMRESDMVIDRIDMDTETVLADTERSSAVNDEDDNLDGAENEIDRKMASFTASKQLLQEPLRSGEDDDMSGFKKPSKIIQSAKAEETDIEPVDIEELSLAKDVATMTESEDTGSVSKALELTVSTTFDEESMPLEDILKQIPTNVMLPSVTAVEITRIKFARDIKIPEVHEGDWRLAPTSFTKKPALQSVGGGRSSIRSTIGNVIPPSIYTRRYEGFWHGQKLLVTLIGTSPITQKSGDGGARPAGGGERRSAVA</sequence>
<dbReference type="OrthoDB" id="1741306at2759"/>
<evidence type="ECO:0000313" key="2">
    <source>
        <dbReference type="EMBL" id="KZV33845.1"/>
    </source>
</evidence>
<evidence type="ECO:0000256" key="1">
    <source>
        <dbReference type="SAM" id="MobiDB-lite"/>
    </source>
</evidence>
<dbReference type="AlphaFoldDB" id="A0A2Z7BIC0"/>
<feature type="compositionally biased region" description="Gly residues" evidence="1">
    <location>
        <begin position="584"/>
        <end position="593"/>
    </location>
</feature>
<dbReference type="EMBL" id="KV005661">
    <property type="protein sequence ID" value="KZV33845.1"/>
    <property type="molecule type" value="Genomic_DNA"/>
</dbReference>
<gene>
    <name evidence="2" type="ORF">F511_22995</name>
</gene>
<feature type="region of interest" description="Disordered" evidence="1">
    <location>
        <begin position="580"/>
        <end position="601"/>
    </location>
</feature>
<reference evidence="2 3" key="1">
    <citation type="journal article" date="2015" name="Proc. Natl. Acad. Sci. U.S.A.">
        <title>The resurrection genome of Boea hygrometrica: A blueprint for survival of dehydration.</title>
        <authorList>
            <person name="Xiao L."/>
            <person name="Yang G."/>
            <person name="Zhang L."/>
            <person name="Yang X."/>
            <person name="Zhao S."/>
            <person name="Ji Z."/>
            <person name="Zhou Q."/>
            <person name="Hu M."/>
            <person name="Wang Y."/>
            <person name="Chen M."/>
            <person name="Xu Y."/>
            <person name="Jin H."/>
            <person name="Xiao X."/>
            <person name="Hu G."/>
            <person name="Bao F."/>
            <person name="Hu Y."/>
            <person name="Wan P."/>
            <person name="Li L."/>
            <person name="Deng X."/>
            <person name="Kuang T."/>
            <person name="Xiang C."/>
            <person name="Zhu J.K."/>
            <person name="Oliver M.J."/>
            <person name="He Y."/>
        </authorList>
    </citation>
    <scope>NUCLEOTIDE SEQUENCE [LARGE SCALE GENOMIC DNA]</scope>
    <source>
        <strain evidence="3">cv. XS01</strain>
    </source>
</reference>
<dbReference type="Proteomes" id="UP000250235">
    <property type="component" value="Unassembled WGS sequence"/>
</dbReference>
<protein>
    <submittedName>
        <fullName evidence="2">Splicing factor 3B subunit 1-like</fullName>
    </submittedName>
</protein>